<dbReference type="PROSITE" id="PS50097">
    <property type="entry name" value="BTB"/>
    <property type="match status" value="1"/>
</dbReference>
<feature type="region of interest" description="Disordered" evidence="1">
    <location>
        <begin position="282"/>
        <end position="329"/>
    </location>
</feature>
<keyword evidence="4" id="KW-1185">Reference proteome</keyword>
<organism evidence="3 4">
    <name type="scientific">Athelia psychrophila</name>
    <dbReference type="NCBI Taxonomy" id="1759441"/>
    <lineage>
        <taxon>Eukaryota</taxon>
        <taxon>Fungi</taxon>
        <taxon>Dikarya</taxon>
        <taxon>Basidiomycota</taxon>
        <taxon>Agaricomycotina</taxon>
        <taxon>Agaricomycetes</taxon>
        <taxon>Agaricomycetidae</taxon>
        <taxon>Atheliales</taxon>
        <taxon>Atheliaceae</taxon>
        <taxon>Athelia</taxon>
    </lineage>
</organism>
<feature type="compositionally biased region" description="Polar residues" evidence="1">
    <location>
        <begin position="20"/>
        <end position="30"/>
    </location>
</feature>
<evidence type="ECO:0000259" key="2">
    <source>
        <dbReference type="PROSITE" id="PS50097"/>
    </source>
</evidence>
<dbReference type="AlphaFoldDB" id="A0A166IGD8"/>
<proteinExistence type="predicted"/>
<dbReference type="SUPFAM" id="SSF54695">
    <property type="entry name" value="POZ domain"/>
    <property type="match status" value="1"/>
</dbReference>
<dbReference type="SMART" id="SM00225">
    <property type="entry name" value="BTB"/>
    <property type="match status" value="1"/>
</dbReference>
<sequence length="329" mass="36590">MSSILTSAPPSPSLVALGSTRASSPLGSNDLDQPAVQVSIELEAKVTRHSEYYFKDGNVVFLIEETLYNVHRYFFERDSAHFRSILESVQGVDDKGTIVLADVSCSDFNEFLAILYPADFRRPTQKTTAQWTSVLHLAAKWGFESIRLLAIDNLAATAIPVDKIVLGRRYGISDWLPGAYETVCTRVDSLTVEEGMKLGVEDIIRIAAARQAYGCGKARYETRHLSEDVGDIFGLEKPLKEVSVGYTDIEDGAINILEDQVVAAQAELAAFPTPAGPPHLCLAPAESDEGRLKREDKEDKERRLKDLKERRDARQRDLAGKQERMSLFR</sequence>
<evidence type="ECO:0000313" key="3">
    <source>
        <dbReference type="EMBL" id="KZP19789.1"/>
    </source>
</evidence>
<name>A0A166IGD8_9AGAM</name>
<dbReference type="EMBL" id="KV417560">
    <property type="protein sequence ID" value="KZP19789.1"/>
    <property type="molecule type" value="Genomic_DNA"/>
</dbReference>
<dbReference type="Proteomes" id="UP000076532">
    <property type="component" value="Unassembled WGS sequence"/>
</dbReference>
<evidence type="ECO:0000256" key="1">
    <source>
        <dbReference type="SAM" id="MobiDB-lite"/>
    </source>
</evidence>
<feature type="compositionally biased region" description="Basic and acidic residues" evidence="1">
    <location>
        <begin position="288"/>
        <end position="329"/>
    </location>
</feature>
<dbReference type="InterPro" id="IPR011333">
    <property type="entry name" value="SKP1/BTB/POZ_sf"/>
</dbReference>
<protein>
    <recommendedName>
        <fullName evidence="2">BTB domain-containing protein</fullName>
    </recommendedName>
</protein>
<accession>A0A166IGD8</accession>
<dbReference type="InterPro" id="IPR000210">
    <property type="entry name" value="BTB/POZ_dom"/>
</dbReference>
<feature type="region of interest" description="Disordered" evidence="1">
    <location>
        <begin position="1"/>
        <end position="30"/>
    </location>
</feature>
<reference evidence="3 4" key="1">
    <citation type="journal article" date="2016" name="Mol. Biol. Evol.">
        <title>Comparative Genomics of Early-Diverging Mushroom-Forming Fungi Provides Insights into the Origins of Lignocellulose Decay Capabilities.</title>
        <authorList>
            <person name="Nagy L.G."/>
            <person name="Riley R."/>
            <person name="Tritt A."/>
            <person name="Adam C."/>
            <person name="Daum C."/>
            <person name="Floudas D."/>
            <person name="Sun H."/>
            <person name="Yadav J.S."/>
            <person name="Pangilinan J."/>
            <person name="Larsson K.H."/>
            <person name="Matsuura K."/>
            <person name="Barry K."/>
            <person name="Labutti K."/>
            <person name="Kuo R."/>
            <person name="Ohm R.A."/>
            <person name="Bhattacharya S.S."/>
            <person name="Shirouzu T."/>
            <person name="Yoshinaga Y."/>
            <person name="Martin F.M."/>
            <person name="Grigoriev I.V."/>
            <person name="Hibbett D.S."/>
        </authorList>
    </citation>
    <scope>NUCLEOTIDE SEQUENCE [LARGE SCALE GENOMIC DNA]</scope>
    <source>
        <strain evidence="3 4">CBS 109695</strain>
    </source>
</reference>
<feature type="domain" description="BTB" evidence="2">
    <location>
        <begin position="57"/>
        <end position="124"/>
    </location>
</feature>
<dbReference type="Gene3D" id="3.30.710.10">
    <property type="entry name" value="Potassium Channel Kv1.1, Chain A"/>
    <property type="match status" value="1"/>
</dbReference>
<gene>
    <name evidence="3" type="ORF">FIBSPDRAFT_862273</name>
</gene>
<dbReference type="OrthoDB" id="2367075at2759"/>
<evidence type="ECO:0000313" key="4">
    <source>
        <dbReference type="Proteomes" id="UP000076532"/>
    </source>
</evidence>
<dbReference type="Pfam" id="PF00651">
    <property type="entry name" value="BTB"/>
    <property type="match status" value="1"/>
</dbReference>